<keyword evidence="3" id="KW-1185">Reference proteome</keyword>
<accession>A0ABS1X112</accession>
<dbReference type="RefSeq" id="WP_203169040.1">
    <property type="nucleotide sequence ID" value="NZ_JAEVLS010000004.1"/>
</dbReference>
<dbReference type="EMBL" id="JAEVLS010000004">
    <property type="protein sequence ID" value="MBM0106928.1"/>
    <property type="molecule type" value="Genomic_DNA"/>
</dbReference>
<dbReference type="Gene3D" id="1.10.10.610">
    <property type="entry name" value="YehU-like"/>
    <property type="match status" value="1"/>
</dbReference>
<evidence type="ECO:0000313" key="3">
    <source>
        <dbReference type="Proteomes" id="UP000661077"/>
    </source>
</evidence>
<comment type="caution">
    <text evidence="2">The sequence shown here is derived from an EMBL/GenBank/DDBJ whole genome shotgun (WGS) entry which is preliminary data.</text>
</comment>
<proteinExistence type="inferred from homology"/>
<dbReference type="InterPro" id="IPR036685">
    <property type="entry name" value="YehU-like_sf"/>
</dbReference>
<dbReference type="SUPFAM" id="SSF118001">
    <property type="entry name" value="YehU-like"/>
    <property type="match status" value="1"/>
</dbReference>
<evidence type="ECO:0000256" key="1">
    <source>
        <dbReference type="ARBA" id="ARBA00006450"/>
    </source>
</evidence>
<protein>
    <submittedName>
        <fullName evidence="2">YheU family protein</fullName>
    </submittedName>
</protein>
<dbReference type="Pfam" id="PF06794">
    <property type="entry name" value="UPF0270"/>
    <property type="match status" value="1"/>
</dbReference>
<name>A0ABS1X112_9GAMM</name>
<dbReference type="InterPro" id="IPR010648">
    <property type="entry name" value="UPF0270"/>
</dbReference>
<sequence length="84" mass="9578">MYPEEEDQTPVPVPHTELSAEALRGVIEAFVLREGTEYGEREFTLEEKRTHVLHQLERGEAHIMFDPVTSSVDIVVTRKLGSRS</sequence>
<organism evidence="2 3">
    <name type="scientific">Steroidobacter gossypii</name>
    <dbReference type="NCBI Taxonomy" id="2805490"/>
    <lineage>
        <taxon>Bacteria</taxon>
        <taxon>Pseudomonadati</taxon>
        <taxon>Pseudomonadota</taxon>
        <taxon>Gammaproteobacteria</taxon>
        <taxon>Steroidobacterales</taxon>
        <taxon>Steroidobacteraceae</taxon>
        <taxon>Steroidobacter</taxon>
    </lineage>
</organism>
<evidence type="ECO:0000313" key="2">
    <source>
        <dbReference type="EMBL" id="MBM0106928.1"/>
    </source>
</evidence>
<reference evidence="2 3" key="1">
    <citation type="journal article" date="2021" name="Int. J. Syst. Evol. Microbiol.">
        <title>Steroidobacter gossypii sp. nov., isolated from soil of cotton cropping field.</title>
        <authorList>
            <person name="Huang R."/>
            <person name="Yang S."/>
            <person name="Zhen C."/>
            <person name="Liu W."/>
        </authorList>
    </citation>
    <scope>NUCLEOTIDE SEQUENCE [LARGE SCALE GENOMIC DNA]</scope>
    <source>
        <strain evidence="2 3">S1-65</strain>
    </source>
</reference>
<comment type="similarity">
    <text evidence="1">Belongs to the UPF0270 family.</text>
</comment>
<gene>
    <name evidence="2" type="ORF">JM946_19505</name>
</gene>
<dbReference type="Proteomes" id="UP000661077">
    <property type="component" value="Unassembled WGS sequence"/>
</dbReference>